<name>A0A317TBD4_9CHLB</name>
<dbReference type="EMBL" id="PDNZ01000001">
    <property type="protein sequence ID" value="PWW83317.1"/>
    <property type="molecule type" value="Genomic_DNA"/>
</dbReference>
<keyword evidence="4 5" id="KW-0472">Membrane</keyword>
<evidence type="ECO:0000256" key="1">
    <source>
        <dbReference type="ARBA" id="ARBA00004141"/>
    </source>
</evidence>
<feature type="transmembrane region" description="Helical" evidence="5">
    <location>
        <begin position="181"/>
        <end position="205"/>
    </location>
</feature>
<evidence type="ECO:0000256" key="4">
    <source>
        <dbReference type="ARBA" id="ARBA00023136"/>
    </source>
</evidence>
<dbReference type="OrthoDB" id="9809773at2"/>
<keyword evidence="6" id="KW-0489">Methyltransferase</keyword>
<proteinExistence type="predicted"/>
<dbReference type="RefSeq" id="WP_110022198.1">
    <property type="nucleotide sequence ID" value="NZ_PDNZ01000001.1"/>
</dbReference>
<accession>A0A317TBD4</accession>
<dbReference type="PANTHER" id="PTHR43847">
    <property type="entry name" value="BLL3993 PROTEIN"/>
    <property type="match status" value="1"/>
</dbReference>
<comment type="caution">
    <text evidence="6">The sequence shown here is derived from an EMBL/GenBank/DDBJ whole genome shotgun (WGS) entry which is preliminary data.</text>
</comment>
<dbReference type="Proteomes" id="UP000246278">
    <property type="component" value="Unassembled WGS sequence"/>
</dbReference>
<keyword evidence="2 5" id="KW-0812">Transmembrane</keyword>
<feature type="transmembrane region" description="Helical" evidence="5">
    <location>
        <begin position="86"/>
        <end position="106"/>
    </location>
</feature>
<dbReference type="PANTHER" id="PTHR43847:SF1">
    <property type="entry name" value="BLL3993 PROTEIN"/>
    <property type="match status" value="1"/>
</dbReference>
<dbReference type="GO" id="GO:0032259">
    <property type="term" value="P:methylation"/>
    <property type="evidence" value="ECO:0007669"/>
    <property type="project" value="UniProtKB-KW"/>
</dbReference>
<dbReference type="GO" id="GO:0004671">
    <property type="term" value="F:protein C-terminal S-isoprenylcysteine carboxyl O-methyltransferase activity"/>
    <property type="evidence" value="ECO:0007669"/>
    <property type="project" value="InterPro"/>
</dbReference>
<comment type="subcellular location">
    <subcellularLocation>
        <location evidence="1">Membrane</location>
        <topology evidence="1">Multi-pass membrane protein</topology>
    </subcellularLocation>
</comment>
<keyword evidence="6" id="KW-0808">Transferase</keyword>
<reference evidence="7" key="1">
    <citation type="submission" date="2017-10" db="EMBL/GenBank/DDBJ databases">
        <authorList>
            <person name="Gaisin V.A."/>
            <person name="Rysina M.S."/>
            <person name="Grouzdev D.S."/>
        </authorList>
    </citation>
    <scope>NUCLEOTIDE SEQUENCE [LARGE SCALE GENOMIC DNA]</scope>
    <source>
        <strain evidence="7">V1</strain>
    </source>
</reference>
<dbReference type="Gene3D" id="1.20.120.1630">
    <property type="match status" value="1"/>
</dbReference>
<keyword evidence="7" id="KW-1185">Reference proteome</keyword>
<dbReference type="InterPro" id="IPR007269">
    <property type="entry name" value="ICMT_MeTrfase"/>
</dbReference>
<dbReference type="GO" id="GO:0016020">
    <property type="term" value="C:membrane"/>
    <property type="evidence" value="ECO:0007669"/>
    <property type="project" value="UniProtKB-SubCell"/>
</dbReference>
<dbReference type="Pfam" id="PF04140">
    <property type="entry name" value="ICMT"/>
    <property type="match status" value="1"/>
</dbReference>
<evidence type="ECO:0000313" key="7">
    <source>
        <dbReference type="Proteomes" id="UP000246278"/>
    </source>
</evidence>
<evidence type="ECO:0000256" key="3">
    <source>
        <dbReference type="ARBA" id="ARBA00022989"/>
    </source>
</evidence>
<evidence type="ECO:0000256" key="2">
    <source>
        <dbReference type="ARBA" id="ARBA00022692"/>
    </source>
</evidence>
<feature type="transmembrane region" description="Helical" evidence="5">
    <location>
        <begin position="20"/>
        <end position="38"/>
    </location>
</feature>
<protein>
    <submittedName>
        <fullName evidence="6">Isoprenylcysteine carboxyl methyltransferase</fullName>
    </submittedName>
</protein>
<keyword evidence="3 5" id="KW-1133">Transmembrane helix</keyword>
<dbReference type="InterPro" id="IPR052527">
    <property type="entry name" value="Metal_cation-efflux_comp"/>
</dbReference>
<organism evidence="6 7">
    <name type="scientific">Prosthecochloris marina</name>
    <dbReference type="NCBI Taxonomy" id="2017681"/>
    <lineage>
        <taxon>Bacteria</taxon>
        <taxon>Pseudomonadati</taxon>
        <taxon>Chlorobiota</taxon>
        <taxon>Chlorobiia</taxon>
        <taxon>Chlorobiales</taxon>
        <taxon>Chlorobiaceae</taxon>
        <taxon>Prosthecochloris</taxon>
    </lineage>
</organism>
<sequence>MFVNNNSITPAVRIGIVRRFIQILVLFGILSAVLLFSSGHTDWLWAWVFIGIYIGSTVFNSIALLKRRPEIIAERSMTQIEHGWEKLIGGLWALLYFLAVPLIAGLDMRYGWSADIPLNVHIVGVICFFAGTGLFSWALLENAFFTTASRIQKERGQTVCMSGPYQYIRHPGYLGAIIQSFAAPMLLGSFWALIPGFLSALLMIVRTKMEDKMLRQELIGYEAYAQRTKYRVFPGIW</sequence>
<evidence type="ECO:0000256" key="5">
    <source>
        <dbReference type="SAM" id="Phobius"/>
    </source>
</evidence>
<dbReference type="AlphaFoldDB" id="A0A317TBD4"/>
<gene>
    <name evidence="6" type="ORF">CR164_01830</name>
</gene>
<evidence type="ECO:0000313" key="6">
    <source>
        <dbReference type="EMBL" id="PWW83317.1"/>
    </source>
</evidence>
<feature type="transmembrane region" description="Helical" evidence="5">
    <location>
        <begin position="44"/>
        <end position="65"/>
    </location>
</feature>
<feature type="transmembrane region" description="Helical" evidence="5">
    <location>
        <begin position="118"/>
        <end position="140"/>
    </location>
</feature>